<protein>
    <submittedName>
        <fullName evidence="1">Uncharacterized protein</fullName>
    </submittedName>
</protein>
<sequence>MQRCCGCALSSPDSTKPSLSWRTPIRRLAVKSPIFLPSSTLAKQVLVYCLEHVRQNASMPNKCSLSFWIMNA</sequence>
<dbReference type="AlphaFoldDB" id="A0A0A8Y168"/>
<organism evidence="1">
    <name type="scientific">Arundo donax</name>
    <name type="common">Giant reed</name>
    <name type="synonym">Donax arundinaceus</name>
    <dbReference type="NCBI Taxonomy" id="35708"/>
    <lineage>
        <taxon>Eukaryota</taxon>
        <taxon>Viridiplantae</taxon>
        <taxon>Streptophyta</taxon>
        <taxon>Embryophyta</taxon>
        <taxon>Tracheophyta</taxon>
        <taxon>Spermatophyta</taxon>
        <taxon>Magnoliopsida</taxon>
        <taxon>Liliopsida</taxon>
        <taxon>Poales</taxon>
        <taxon>Poaceae</taxon>
        <taxon>PACMAD clade</taxon>
        <taxon>Arundinoideae</taxon>
        <taxon>Arundineae</taxon>
        <taxon>Arundo</taxon>
    </lineage>
</organism>
<dbReference type="EMBL" id="GBRH01278114">
    <property type="protein sequence ID" value="JAD19781.1"/>
    <property type="molecule type" value="Transcribed_RNA"/>
</dbReference>
<reference evidence="1" key="2">
    <citation type="journal article" date="2015" name="Data Brief">
        <title>Shoot transcriptome of the giant reed, Arundo donax.</title>
        <authorList>
            <person name="Barrero R.A."/>
            <person name="Guerrero F.D."/>
            <person name="Moolhuijzen P."/>
            <person name="Goolsby J.A."/>
            <person name="Tidwell J."/>
            <person name="Bellgard S.E."/>
            <person name="Bellgard M.I."/>
        </authorList>
    </citation>
    <scope>NUCLEOTIDE SEQUENCE</scope>
    <source>
        <tissue evidence="1">Shoot tissue taken approximately 20 cm above the soil surface</tissue>
    </source>
</reference>
<accession>A0A0A8Y168</accession>
<name>A0A0A8Y168_ARUDO</name>
<evidence type="ECO:0000313" key="1">
    <source>
        <dbReference type="EMBL" id="JAD19781.1"/>
    </source>
</evidence>
<proteinExistence type="predicted"/>
<reference evidence="1" key="1">
    <citation type="submission" date="2014-09" db="EMBL/GenBank/DDBJ databases">
        <authorList>
            <person name="Magalhaes I.L.F."/>
            <person name="Oliveira U."/>
            <person name="Santos F.R."/>
            <person name="Vidigal T.H.D.A."/>
            <person name="Brescovit A.D."/>
            <person name="Santos A.J."/>
        </authorList>
    </citation>
    <scope>NUCLEOTIDE SEQUENCE</scope>
    <source>
        <tissue evidence="1">Shoot tissue taken approximately 20 cm above the soil surface</tissue>
    </source>
</reference>